<accession>A0ABU3K4E9</accession>
<proteinExistence type="predicted"/>
<comment type="caution">
    <text evidence="7">The sequence shown here is derived from an EMBL/GenBank/DDBJ whole genome shotgun (WGS) entry which is preliminary data.</text>
</comment>
<evidence type="ECO:0000256" key="2">
    <source>
        <dbReference type="ARBA" id="ARBA00022691"/>
    </source>
</evidence>
<dbReference type="Gene3D" id="3.80.30.20">
    <property type="entry name" value="tm_1862 like domain"/>
    <property type="match status" value="1"/>
</dbReference>
<dbReference type="EMBL" id="JAQOUE010000001">
    <property type="protein sequence ID" value="MDT7041266.1"/>
    <property type="molecule type" value="Genomic_DNA"/>
</dbReference>
<dbReference type="InterPro" id="IPR051198">
    <property type="entry name" value="BchE-like"/>
</dbReference>
<gene>
    <name evidence="7" type="ORF">PPG34_02820</name>
</gene>
<evidence type="ECO:0000256" key="1">
    <source>
        <dbReference type="ARBA" id="ARBA00001966"/>
    </source>
</evidence>
<keyword evidence="8" id="KW-1185">Reference proteome</keyword>
<dbReference type="InterPro" id="IPR006638">
    <property type="entry name" value="Elp3/MiaA/NifB-like_rSAM"/>
</dbReference>
<dbReference type="InterPro" id="IPR023404">
    <property type="entry name" value="rSAM_horseshoe"/>
</dbReference>
<feature type="domain" description="Radical SAM core" evidence="6">
    <location>
        <begin position="188"/>
        <end position="436"/>
    </location>
</feature>
<evidence type="ECO:0000256" key="4">
    <source>
        <dbReference type="ARBA" id="ARBA00023004"/>
    </source>
</evidence>
<reference evidence="7 8" key="1">
    <citation type="journal article" date="2023" name="ISME J.">
        <title>Cultivation and genomic characterization of novel and ubiquitous marine nitrite-oxidizing bacteria from the Nitrospirales.</title>
        <authorList>
            <person name="Mueller A.J."/>
            <person name="Daebeler A."/>
            <person name="Herbold C.W."/>
            <person name="Kirkegaard R.H."/>
            <person name="Daims H."/>
        </authorList>
    </citation>
    <scope>NUCLEOTIDE SEQUENCE [LARGE SCALE GENOMIC DNA]</scope>
    <source>
        <strain evidence="7 8">EB</strain>
    </source>
</reference>
<evidence type="ECO:0000256" key="3">
    <source>
        <dbReference type="ARBA" id="ARBA00022723"/>
    </source>
</evidence>
<evidence type="ECO:0000313" key="7">
    <source>
        <dbReference type="EMBL" id="MDT7041266.1"/>
    </source>
</evidence>
<dbReference type="SMART" id="SM00729">
    <property type="entry name" value="Elp3"/>
    <property type="match status" value="1"/>
</dbReference>
<keyword evidence="2" id="KW-0949">S-adenosyl-L-methionine</keyword>
<keyword evidence="5" id="KW-0411">Iron-sulfur</keyword>
<evidence type="ECO:0000256" key="5">
    <source>
        <dbReference type="ARBA" id="ARBA00023014"/>
    </source>
</evidence>
<comment type="cofactor">
    <cofactor evidence="1">
        <name>[4Fe-4S] cluster</name>
        <dbReference type="ChEBI" id="CHEBI:49883"/>
    </cofactor>
</comment>
<evidence type="ECO:0000313" key="8">
    <source>
        <dbReference type="Proteomes" id="UP001250932"/>
    </source>
</evidence>
<dbReference type="SFLD" id="SFLDS00029">
    <property type="entry name" value="Radical_SAM"/>
    <property type="match status" value="1"/>
</dbReference>
<name>A0ABU3K4E9_9BACT</name>
<dbReference type="SFLD" id="SFLDG01082">
    <property type="entry name" value="B12-binding_domain_containing"/>
    <property type="match status" value="1"/>
</dbReference>
<protein>
    <submittedName>
        <fullName evidence="7">Radical SAM protein</fullName>
    </submittedName>
</protein>
<dbReference type="RefSeq" id="WP_313831621.1">
    <property type="nucleotide sequence ID" value="NZ_JAQOUE010000001.1"/>
</dbReference>
<dbReference type="Pfam" id="PF04055">
    <property type="entry name" value="Radical_SAM"/>
    <property type="match status" value="1"/>
</dbReference>
<dbReference type="InterPro" id="IPR007197">
    <property type="entry name" value="rSAM"/>
</dbReference>
<dbReference type="PANTHER" id="PTHR43409">
    <property type="entry name" value="ANAEROBIC MAGNESIUM-PROTOPORPHYRIN IX MONOMETHYL ESTER CYCLASE-RELATED"/>
    <property type="match status" value="1"/>
</dbReference>
<evidence type="ECO:0000259" key="6">
    <source>
        <dbReference type="PROSITE" id="PS51918"/>
    </source>
</evidence>
<dbReference type="SUPFAM" id="SSF102114">
    <property type="entry name" value="Radical SAM enzymes"/>
    <property type="match status" value="1"/>
</dbReference>
<organism evidence="7 8">
    <name type="scientific">Candidatus Nitronereus thalassa</name>
    <dbReference type="NCBI Taxonomy" id="3020898"/>
    <lineage>
        <taxon>Bacteria</taxon>
        <taxon>Pseudomonadati</taxon>
        <taxon>Nitrospirota</taxon>
        <taxon>Nitrospiria</taxon>
        <taxon>Nitrospirales</taxon>
        <taxon>Nitrospiraceae</taxon>
        <taxon>Candidatus Nitronereus</taxon>
    </lineage>
</organism>
<sequence length="582" mass="66873">MRSPKTFRIELIKPSRYDEDGYVVQWVRSLIPSNSLAVLYGLAMDCTKRKVLGDDVEIMVDAHDETNTVLPIRQMIRNIQQADGGFVGLVGVQTNHFPRSLEIARPFLDAGIPVIQGGFHVSGCLSMLPEIPADLQVAMDMGITLYAGEAEGRLDSLLRDVWEDRLQPLYNYLDDLPELSNAVVPFLPKGKFTRSLVSMGSFDAGRGCPFQCSFCTIINVQGQKSRWRTADDIEACVRANIQEGARGFFITDDDFARNKNWEPIFDRLIKLREEEGLKVKFIIQVDTLCHRLPNFIEKAARAGCKSVFIGLENIDPENLKSAKKGQNKIWEYRQMLQAWKDNGVITYAGYILGFPGDTPESVARNIEIIKRELPVDLLEFFCLTPLPGSEDHKNLSAQGVWMDPDMNKYTLEHVTMEHPLMSRDEWYQVYRDAWDQYYTPDHVETMMRRVDAKRISAGFLRTLIVLFYGCITINKLHPLEGGYFRRKVRTQRRPVFSLENPVLFYCRRLWEIGFEHIALLKMFWTLGKIRKRVKLSPDRRTYTDLSLTPVTLEEEENLDLIKVFHPRPSKVHQVPTQPTSVS</sequence>
<keyword evidence="4" id="KW-0408">Iron</keyword>
<dbReference type="InterPro" id="IPR058240">
    <property type="entry name" value="rSAM_sf"/>
</dbReference>
<dbReference type="Proteomes" id="UP001250932">
    <property type="component" value="Unassembled WGS sequence"/>
</dbReference>
<dbReference type="CDD" id="cd01335">
    <property type="entry name" value="Radical_SAM"/>
    <property type="match status" value="1"/>
</dbReference>
<dbReference type="PANTHER" id="PTHR43409:SF7">
    <property type="entry name" value="BLL1977 PROTEIN"/>
    <property type="match status" value="1"/>
</dbReference>
<dbReference type="PROSITE" id="PS51918">
    <property type="entry name" value="RADICAL_SAM"/>
    <property type="match status" value="1"/>
</dbReference>
<keyword evidence="3" id="KW-0479">Metal-binding</keyword>